<proteinExistence type="predicted"/>
<reference evidence="1 2" key="1">
    <citation type="submission" date="2019-10" db="EMBL/GenBank/DDBJ databases">
        <title>Georgenia wutianyii sp. nov. and Georgenia yuyongxinii sp. nov. isolated from plateau pika (Ochotona curzoniae) in the Qinghai-Tibet plateau of China.</title>
        <authorList>
            <person name="Tian Z."/>
        </authorList>
    </citation>
    <scope>NUCLEOTIDE SEQUENCE [LARGE SCALE GENOMIC DNA]</scope>
    <source>
        <strain evidence="1 2">JCM 19765</strain>
    </source>
</reference>
<dbReference type="Gene3D" id="3.40.50.1820">
    <property type="entry name" value="alpha/beta hydrolase"/>
    <property type="match status" value="1"/>
</dbReference>
<accession>A0A6N7EQI5</accession>
<dbReference type="EMBL" id="WHPC01000109">
    <property type="protein sequence ID" value="MPV38775.1"/>
    <property type="molecule type" value="Genomic_DNA"/>
</dbReference>
<evidence type="ECO:0000313" key="1">
    <source>
        <dbReference type="EMBL" id="MPV38775.1"/>
    </source>
</evidence>
<dbReference type="OrthoDB" id="5095936at2"/>
<dbReference type="RefSeq" id="WP_152194249.1">
    <property type="nucleotide sequence ID" value="NZ_VUKD01000001.1"/>
</dbReference>
<protein>
    <recommendedName>
        <fullName evidence="3">Alpha/beta hydrolase</fullName>
    </recommendedName>
</protein>
<dbReference type="AlphaFoldDB" id="A0A6N7EQI5"/>
<gene>
    <name evidence="1" type="ORF">GB881_17310</name>
</gene>
<organism evidence="1 2">
    <name type="scientific">Georgenia subflava</name>
    <dbReference type="NCBI Taxonomy" id="1622177"/>
    <lineage>
        <taxon>Bacteria</taxon>
        <taxon>Bacillati</taxon>
        <taxon>Actinomycetota</taxon>
        <taxon>Actinomycetes</taxon>
        <taxon>Micrococcales</taxon>
        <taxon>Bogoriellaceae</taxon>
        <taxon>Georgenia</taxon>
    </lineage>
</organism>
<keyword evidence="2" id="KW-1185">Reference proteome</keyword>
<comment type="caution">
    <text evidence="1">The sequence shown here is derived from an EMBL/GenBank/DDBJ whole genome shotgun (WGS) entry which is preliminary data.</text>
</comment>
<dbReference type="InterPro" id="IPR029058">
    <property type="entry name" value="AB_hydrolase_fold"/>
</dbReference>
<dbReference type="Proteomes" id="UP000437709">
    <property type="component" value="Unassembled WGS sequence"/>
</dbReference>
<evidence type="ECO:0000313" key="2">
    <source>
        <dbReference type="Proteomes" id="UP000437709"/>
    </source>
</evidence>
<name>A0A6N7EQI5_9MICO</name>
<evidence type="ECO:0008006" key="3">
    <source>
        <dbReference type="Google" id="ProtNLM"/>
    </source>
</evidence>
<sequence length="499" mass="52068">MVTGGPAPMQVDTLELAGLAARLQYAAVLLETADAHAGSGDSLLRYVNHWVSSGWAVDELVRTARAGTPGLQTLAASARRLAADLEVQRLWYEEAERRNTTLFRPPVWRTLVRLAPPKLLDIRIRLALRGIDVGRVGGHLMAAMTSLEDSPVPDAVLAQRHTAALAEELQYMNADVLDGSVMVDGELVDVRDLTAVQRSALGLVPLLAAVGLVPHGRRLDGVDVALRHDPTELTAPGALGRHGPAAAVGPGASAVLATTIGRPVPAPPRTSSQALGRIHALEDQIRSRGTGAVEVLRTTTPDGDRHWTVIVPGTQDPWAGGPNPMDNETNLLATAGVRSDMEVGVAAAMHQAGIVPGEPVAMVGHSQGGLVSTRLAADPVLAGQFSITTVLTAGSPVATVDVPPGVSVLSLEDVNDPVVGLDGAPNPPAPNHVTVAVASGEPAAVGDPHQLPGYRAAAELLPDVADPAVQDWLVRNREAMGTSVEGARTESIVFEIQRR</sequence>
<dbReference type="SUPFAM" id="SSF53474">
    <property type="entry name" value="alpha/beta-Hydrolases"/>
    <property type="match status" value="1"/>
</dbReference>